<evidence type="ECO:0000256" key="4">
    <source>
        <dbReference type="ARBA" id="ARBA00022842"/>
    </source>
</evidence>
<dbReference type="InterPro" id="IPR016229">
    <property type="entry name" value="TMP_synthase_cyanobac_bac"/>
</dbReference>
<keyword evidence="5 9" id="KW-0784">Thiamine biosynthesis</keyword>
<dbReference type="PANTHER" id="PTHR20857:SF23">
    <property type="entry name" value="THIAMINE BIOSYNTHETIC BIFUNCTIONAL ENZYME"/>
    <property type="match status" value="1"/>
</dbReference>
<dbReference type="Proteomes" id="UP000316674">
    <property type="component" value="Unassembled WGS sequence"/>
</dbReference>
<protein>
    <recommendedName>
        <fullName evidence="9">Thiamine-phosphate synthase</fullName>
        <ecNumber evidence="9">2.5.1.3</ecNumber>
    </recommendedName>
    <alternativeName>
        <fullName evidence="9">Thiamine-phosphate pyrophosphorylase</fullName>
    </alternativeName>
</protein>
<dbReference type="AlphaFoldDB" id="A0A523ZGU8"/>
<keyword evidence="2 9" id="KW-0808">Transferase</keyword>
<dbReference type="PANTHER" id="PTHR20857">
    <property type="entry name" value="THIAMINE-PHOSPHATE PYROPHOSPHORYLASE"/>
    <property type="match status" value="1"/>
</dbReference>
<dbReference type="InterPro" id="IPR022998">
    <property type="entry name" value="ThiamineP_synth_TenI"/>
</dbReference>
<gene>
    <name evidence="13" type="ORF">E3I16_01490</name>
</gene>
<evidence type="ECO:0000256" key="3">
    <source>
        <dbReference type="ARBA" id="ARBA00022723"/>
    </source>
</evidence>
<evidence type="ECO:0000256" key="8">
    <source>
        <dbReference type="ARBA" id="ARBA00047883"/>
    </source>
</evidence>
<evidence type="ECO:0000313" key="13">
    <source>
        <dbReference type="EMBL" id="TEU03007.1"/>
    </source>
</evidence>
<dbReference type="InterPro" id="IPR034291">
    <property type="entry name" value="TMP_synthase"/>
</dbReference>
<dbReference type="InterPro" id="IPR036206">
    <property type="entry name" value="ThiamineP_synth_sf"/>
</dbReference>
<comment type="catalytic activity">
    <reaction evidence="6 9">
        <text>4-methyl-5-(2-phosphooxyethyl)-thiazole + 4-amino-2-methyl-5-(diphosphooxymethyl)pyrimidine + H(+) = thiamine phosphate + diphosphate</text>
        <dbReference type="Rhea" id="RHEA:22328"/>
        <dbReference type="ChEBI" id="CHEBI:15378"/>
        <dbReference type="ChEBI" id="CHEBI:33019"/>
        <dbReference type="ChEBI" id="CHEBI:37575"/>
        <dbReference type="ChEBI" id="CHEBI:57841"/>
        <dbReference type="ChEBI" id="CHEBI:58296"/>
        <dbReference type="EC" id="2.5.1.3"/>
    </reaction>
</comment>
<dbReference type="NCBIfam" id="NF002727">
    <property type="entry name" value="PRK02615.1"/>
    <property type="match status" value="1"/>
</dbReference>
<comment type="catalytic activity">
    <reaction evidence="7 9">
        <text>2-(2-carboxy-4-methylthiazol-5-yl)ethyl phosphate + 4-amino-2-methyl-5-(diphosphooxymethyl)pyrimidine + 2 H(+) = thiamine phosphate + CO2 + diphosphate</text>
        <dbReference type="Rhea" id="RHEA:47848"/>
        <dbReference type="ChEBI" id="CHEBI:15378"/>
        <dbReference type="ChEBI" id="CHEBI:16526"/>
        <dbReference type="ChEBI" id="CHEBI:33019"/>
        <dbReference type="ChEBI" id="CHEBI:37575"/>
        <dbReference type="ChEBI" id="CHEBI:57841"/>
        <dbReference type="ChEBI" id="CHEBI:62890"/>
        <dbReference type="EC" id="2.5.1.3"/>
    </reaction>
</comment>
<dbReference type="HAMAP" id="MF_00097">
    <property type="entry name" value="TMP_synthase"/>
    <property type="match status" value="1"/>
</dbReference>
<dbReference type="SUPFAM" id="SSF51391">
    <property type="entry name" value="Thiamin phosphate synthase"/>
    <property type="match status" value="1"/>
</dbReference>
<dbReference type="CDD" id="cd00564">
    <property type="entry name" value="TMP_TenI"/>
    <property type="match status" value="1"/>
</dbReference>
<dbReference type="Pfam" id="PF02581">
    <property type="entry name" value="TMP-TENI"/>
    <property type="match status" value="1"/>
</dbReference>
<dbReference type="GO" id="GO:0009228">
    <property type="term" value="P:thiamine biosynthetic process"/>
    <property type="evidence" value="ECO:0007669"/>
    <property type="project" value="UniProtKB-KW"/>
</dbReference>
<evidence type="ECO:0000256" key="9">
    <source>
        <dbReference type="RuleBase" id="RU003826"/>
    </source>
</evidence>
<evidence type="ECO:0000313" key="14">
    <source>
        <dbReference type="Proteomes" id="UP000316674"/>
    </source>
</evidence>
<dbReference type="EC" id="2.5.1.3" evidence="9"/>
<evidence type="ECO:0000256" key="5">
    <source>
        <dbReference type="ARBA" id="ARBA00022977"/>
    </source>
</evidence>
<feature type="domain" description="Thiamine phosphate synthase/TenI" evidence="11">
    <location>
        <begin position="170"/>
        <end position="350"/>
    </location>
</feature>
<dbReference type="Pfam" id="PF17792">
    <property type="entry name" value="ThiD2"/>
    <property type="match status" value="1"/>
</dbReference>
<dbReference type="GO" id="GO:0004789">
    <property type="term" value="F:thiamine-phosphate diphosphorylase activity"/>
    <property type="evidence" value="ECO:0007669"/>
    <property type="project" value="UniProtKB-EC"/>
</dbReference>
<dbReference type="GO" id="GO:0009229">
    <property type="term" value="P:thiamine diphosphate biosynthetic process"/>
    <property type="evidence" value="ECO:0007669"/>
    <property type="project" value="UniProtKB-UniPathway"/>
</dbReference>
<comment type="catalytic activity">
    <reaction evidence="8 9">
        <text>2-[(2R,5Z)-2-carboxy-4-methylthiazol-5(2H)-ylidene]ethyl phosphate + 4-amino-2-methyl-5-(diphosphooxymethyl)pyrimidine + 2 H(+) = thiamine phosphate + CO2 + diphosphate</text>
        <dbReference type="Rhea" id="RHEA:47844"/>
        <dbReference type="ChEBI" id="CHEBI:15378"/>
        <dbReference type="ChEBI" id="CHEBI:16526"/>
        <dbReference type="ChEBI" id="CHEBI:33019"/>
        <dbReference type="ChEBI" id="CHEBI:37575"/>
        <dbReference type="ChEBI" id="CHEBI:57841"/>
        <dbReference type="ChEBI" id="CHEBI:62899"/>
        <dbReference type="EC" id="2.5.1.3"/>
    </reaction>
</comment>
<dbReference type="InterPro" id="IPR013785">
    <property type="entry name" value="Aldolase_TIM"/>
</dbReference>
<dbReference type="GO" id="GO:0005737">
    <property type="term" value="C:cytoplasm"/>
    <property type="evidence" value="ECO:0007669"/>
    <property type="project" value="TreeGrafter"/>
</dbReference>
<evidence type="ECO:0000256" key="10">
    <source>
        <dbReference type="RuleBase" id="RU004253"/>
    </source>
</evidence>
<dbReference type="GO" id="GO:0046872">
    <property type="term" value="F:metal ion binding"/>
    <property type="evidence" value="ECO:0007669"/>
    <property type="project" value="UniProtKB-KW"/>
</dbReference>
<reference evidence="13 14" key="1">
    <citation type="submission" date="2019-03" db="EMBL/GenBank/DDBJ databases">
        <title>Metabolic potential of uncultured bacteria and archaea associated with petroleum seepage in deep-sea sediments.</title>
        <authorList>
            <person name="Dong X."/>
            <person name="Hubert C."/>
        </authorList>
    </citation>
    <scope>NUCLEOTIDE SEQUENCE [LARGE SCALE GENOMIC DNA]</scope>
    <source>
        <strain evidence="13">E26_bin6</strain>
    </source>
</reference>
<evidence type="ECO:0000256" key="6">
    <source>
        <dbReference type="ARBA" id="ARBA00047334"/>
    </source>
</evidence>
<feature type="domain" description="ThiD2" evidence="12">
    <location>
        <begin position="34"/>
        <end position="157"/>
    </location>
</feature>
<name>A0A523ZGU8_UNCAE</name>
<comment type="pathway">
    <text evidence="1 10">Cofactor biosynthesis; thiamine diphosphate biosynthesis; thiamine phosphate from 4-amino-2-methyl-5-diphosphomethylpyrimidine and 4-methyl-5-(2-phosphoethyl)-thiazole: step 1/1.</text>
</comment>
<keyword evidence="4" id="KW-0460">Magnesium</keyword>
<evidence type="ECO:0000259" key="11">
    <source>
        <dbReference type="Pfam" id="PF02581"/>
    </source>
</evidence>
<accession>A0A523ZGU8</accession>
<sequence>DLSPARYYDKQRDGATIFKKAKRFIMDSRRTIYRIIDANLNRASEGLRVIEDAVRFVLDDRSFTEELKELRHSLAKIVEETPVFSREELISSRNSQKDVGAQLAEEKREEIKEMIRANFKRVEEAERSLEEFGKLLSPLMGERFRKIRFQTYCLEKKIEMRLYKKHNFSLYVITSSDLIEKESFEMKVKEIIANGATVIQLREKNLPLRAFLKIALLMRKIVEPPVLFIINDRVDIAIACQADGVHIGQEDMPLGMARQILGEHKIIGASTHSVKQAQEAEKEGADYIAIGPIFSTSSKPKAGPPKGTQIISQVKEFIKIPLVAIGGINLDNIDKTLEAGADGIAVINAVFQEADVGLATRMLWEKIRDTNQKCFLQ</sequence>
<proteinExistence type="inferred from homology"/>
<keyword evidence="3" id="KW-0479">Metal-binding</keyword>
<dbReference type="NCBIfam" id="TIGR00693">
    <property type="entry name" value="thiE"/>
    <property type="match status" value="1"/>
</dbReference>
<dbReference type="Gene3D" id="3.20.20.70">
    <property type="entry name" value="Aldolase class I"/>
    <property type="match status" value="1"/>
</dbReference>
<dbReference type="UniPathway" id="UPA00060">
    <property type="reaction ID" value="UER00141"/>
</dbReference>
<organism evidence="13 14">
    <name type="scientific">Aerophobetes bacterium</name>
    <dbReference type="NCBI Taxonomy" id="2030807"/>
    <lineage>
        <taxon>Bacteria</taxon>
        <taxon>Candidatus Aerophobota</taxon>
    </lineage>
</organism>
<comment type="similarity">
    <text evidence="9">Belongs to the thiamine-phosphate synthase family.</text>
</comment>
<evidence type="ECO:0000259" key="12">
    <source>
        <dbReference type="Pfam" id="PF17792"/>
    </source>
</evidence>
<dbReference type="FunFam" id="3.20.20.70:FF:000096">
    <property type="entry name" value="Thiamine-phosphate synthase"/>
    <property type="match status" value="1"/>
</dbReference>
<dbReference type="EMBL" id="SOHY01000092">
    <property type="protein sequence ID" value="TEU03007.1"/>
    <property type="molecule type" value="Genomic_DNA"/>
</dbReference>
<comment type="caution">
    <text evidence="13">The sequence shown here is derived from an EMBL/GenBank/DDBJ whole genome shotgun (WGS) entry which is preliminary data.</text>
</comment>
<dbReference type="PIRSF" id="PIRSF000512">
    <property type="entry name" value="TMP_PPase_Cyanobac_prd"/>
    <property type="match status" value="1"/>
</dbReference>
<feature type="non-terminal residue" evidence="13">
    <location>
        <position position="1"/>
    </location>
</feature>
<evidence type="ECO:0000256" key="7">
    <source>
        <dbReference type="ARBA" id="ARBA00047851"/>
    </source>
</evidence>
<evidence type="ECO:0000256" key="1">
    <source>
        <dbReference type="ARBA" id="ARBA00005165"/>
    </source>
</evidence>
<evidence type="ECO:0000256" key="2">
    <source>
        <dbReference type="ARBA" id="ARBA00022679"/>
    </source>
</evidence>
<dbReference type="InterPro" id="IPR041397">
    <property type="entry name" value="ThiD2"/>
</dbReference>